<dbReference type="GO" id="GO:0001530">
    <property type="term" value="F:lipopolysaccharide binding"/>
    <property type="evidence" value="ECO:0007669"/>
    <property type="project" value="InterPro"/>
</dbReference>
<dbReference type="KEGG" id="pus:CKA81_15945"/>
<dbReference type="Pfam" id="PF03968">
    <property type="entry name" value="LptD_N"/>
    <property type="match status" value="1"/>
</dbReference>
<accession>A0A410GFZ1</accession>
<dbReference type="PANTHER" id="PTHR36504">
    <property type="entry name" value="LIPOPOLYSACCHARIDE EXPORT SYSTEM PROTEIN LPTA"/>
    <property type="match status" value="1"/>
</dbReference>
<dbReference type="GO" id="GO:0030288">
    <property type="term" value="C:outer membrane-bounded periplasmic space"/>
    <property type="evidence" value="ECO:0007669"/>
    <property type="project" value="TreeGrafter"/>
</dbReference>
<name>A0A410GFZ1_9BURK</name>
<feature type="domain" description="Organic solvent tolerance-like N-terminal" evidence="6">
    <location>
        <begin position="52"/>
        <end position="169"/>
    </location>
</feature>
<dbReference type="InterPro" id="IPR005653">
    <property type="entry name" value="OstA-like_N"/>
</dbReference>
<keyword evidence="1 4" id="KW-0813">Transport</keyword>
<keyword evidence="2 4" id="KW-0732">Signal</keyword>
<protein>
    <recommendedName>
        <fullName evidence="4">Lipopolysaccharide export system protein LptA</fullName>
    </recommendedName>
</protein>
<sequence precursor="true">MIPSRYRFFAAWLLAAVIGLPAGSVLAQSGGTPPASTPAATPAPQEEPDTLILSDTLNYDDVQKVSIFTGNVIMTRGLMTLRSDKLVMSEDAEGFQYGTATVGPGKLVHIRQENPEDFEVIEAEGLRAEYDGKTEQLVVIGQAVITRYVCGKPFDNIRGERVIYKQKTDTYEAYGGPNSAAQGGRVRSVAQPRAKADAAAAECRKKSAPAN</sequence>
<evidence type="ECO:0000256" key="3">
    <source>
        <dbReference type="ARBA" id="ARBA00022764"/>
    </source>
</evidence>
<reference evidence="7 8" key="1">
    <citation type="submission" date="2017-08" db="EMBL/GenBank/DDBJ databases">
        <authorList>
            <person name="Park S.-J."/>
            <person name="Kim H."/>
        </authorList>
    </citation>
    <scope>NUCLEOTIDE SEQUENCE [LARGE SCALE GENOMIC DNA]</scope>
    <source>
        <strain evidence="8">ye3</strain>
    </source>
</reference>
<evidence type="ECO:0000256" key="5">
    <source>
        <dbReference type="SAM" id="MobiDB-lite"/>
    </source>
</evidence>
<dbReference type="HAMAP" id="MF_01914">
    <property type="entry name" value="LPS_assembly_LptA"/>
    <property type="match status" value="1"/>
</dbReference>
<comment type="function">
    <text evidence="4">Involved in the assembly of lipopolysaccharide (LPS). Required for the translocation of LPS from the inner membrane to the outer membrane.</text>
</comment>
<dbReference type="OrthoDB" id="5294855at2"/>
<dbReference type="InterPro" id="IPR052037">
    <property type="entry name" value="LPS_export_LptA"/>
</dbReference>
<comment type="subcellular location">
    <subcellularLocation>
        <location evidence="4">Periplasm</location>
    </subcellularLocation>
</comment>
<feature type="signal peptide" evidence="4">
    <location>
        <begin position="1"/>
        <end position="27"/>
    </location>
</feature>
<dbReference type="GO" id="GO:0043165">
    <property type="term" value="P:Gram-negative-bacterium-type cell outer membrane assembly"/>
    <property type="evidence" value="ECO:0007669"/>
    <property type="project" value="UniProtKB-UniRule"/>
</dbReference>
<dbReference type="GO" id="GO:0009279">
    <property type="term" value="C:cell outer membrane"/>
    <property type="evidence" value="ECO:0007669"/>
    <property type="project" value="TreeGrafter"/>
</dbReference>
<feature type="chain" id="PRO_5019593041" description="Lipopolysaccharide export system protein LptA" evidence="4">
    <location>
        <begin position="28"/>
        <end position="211"/>
    </location>
</feature>
<dbReference type="RefSeq" id="WP_128356178.1">
    <property type="nucleotide sequence ID" value="NZ_CP022987.1"/>
</dbReference>
<dbReference type="InterPro" id="IPR014340">
    <property type="entry name" value="LptA"/>
</dbReference>
<keyword evidence="3 4" id="KW-0574">Periplasm</keyword>
<comment type="similarity">
    <text evidence="4">Belongs to the LptA family.</text>
</comment>
<dbReference type="EMBL" id="CP022987">
    <property type="protein sequence ID" value="QAA95189.1"/>
    <property type="molecule type" value="Genomic_DNA"/>
</dbReference>
<keyword evidence="8" id="KW-1185">Reference proteome</keyword>
<organism evidence="7 8">
    <name type="scientific">Pollutimonas thiosulfatoxidans</name>
    <dbReference type="NCBI Taxonomy" id="2028345"/>
    <lineage>
        <taxon>Bacteria</taxon>
        <taxon>Pseudomonadati</taxon>
        <taxon>Pseudomonadota</taxon>
        <taxon>Betaproteobacteria</taxon>
        <taxon>Burkholderiales</taxon>
        <taxon>Alcaligenaceae</taxon>
        <taxon>Pollutimonas</taxon>
    </lineage>
</organism>
<dbReference type="PANTHER" id="PTHR36504:SF1">
    <property type="entry name" value="LIPOPOLYSACCHARIDE EXPORT SYSTEM PROTEIN LPTA"/>
    <property type="match status" value="1"/>
</dbReference>
<evidence type="ECO:0000256" key="1">
    <source>
        <dbReference type="ARBA" id="ARBA00022448"/>
    </source>
</evidence>
<evidence type="ECO:0000259" key="6">
    <source>
        <dbReference type="Pfam" id="PF03968"/>
    </source>
</evidence>
<dbReference type="NCBIfam" id="TIGR03002">
    <property type="entry name" value="outer_YhbN_LptA"/>
    <property type="match status" value="1"/>
</dbReference>
<dbReference type="GO" id="GO:0015920">
    <property type="term" value="P:lipopolysaccharide transport"/>
    <property type="evidence" value="ECO:0007669"/>
    <property type="project" value="UniProtKB-UniRule"/>
</dbReference>
<evidence type="ECO:0000313" key="7">
    <source>
        <dbReference type="EMBL" id="QAA95189.1"/>
    </source>
</evidence>
<dbReference type="GO" id="GO:0017089">
    <property type="term" value="F:glycolipid transfer activity"/>
    <property type="evidence" value="ECO:0007669"/>
    <property type="project" value="TreeGrafter"/>
</dbReference>
<evidence type="ECO:0000256" key="4">
    <source>
        <dbReference type="HAMAP-Rule" id="MF_01914"/>
    </source>
</evidence>
<dbReference type="AlphaFoldDB" id="A0A410GFZ1"/>
<gene>
    <name evidence="4 7" type="primary">lptA</name>
    <name evidence="7" type="ORF">CKA81_15945</name>
</gene>
<evidence type="ECO:0000313" key="8">
    <source>
        <dbReference type="Proteomes" id="UP000283474"/>
    </source>
</evidence>
<proteinExistence type="inferred from homology"/>
<dbReference type="Gene3D" id="2.60.450.10">
    <property type="entry name" value="Lipopolysaccharide (LPS) transport protein A like domain"/>
    <property type="match status" value="1"/>
</dbReference>
<comment type="subunit">
    <text evidence="4">Component of the lipopolysaccharide transport and assembly complex.</text>
</comment>
<dbReference type="Proteomes" id="UP000283474">
    <property type="component" value="Chromosome"/>
</dbReference>
<evidence type="ECO:0000256" key="2">
    <source>
        <dbReference type="ARBA" id="ARBA00022729"/>
    </source>
</evidence>
<feature type="region of interest" description="Disordered" evidence="5">
    <location>
        <begin position="28"/>
        <end position="47"/>
    </location>
</feature>
<feature type="compositionally biased region" description="Low complexity" evidence="5">
    <location>
        <begin position="29"/>
        <end position="44"/>
    </location>
</feature>